<dbReference type="GO" id="GO:0016020">
    <property type="term" value="C:membrane"/>
    <property type="evidence" value="ECO:0007669"/>
    <property type="project" value="UniProtKB-SubCell"/>
</dbReference>
<evidence type="ECO:0000256" key="1">
    <source>
        <dbReference type="ARBA" id="ARBA00004141"/>
    </source>
</evidence>
<feature type="transmembrane region" description="Helical" evidence="5">
    <location>
        <begin position="49"/>
        <end position="70"/>
    </location>
</feature>
<dbReference type="Pfam" id="PF01740">
    <property type="entry name" value="STAS"/>
    <property type="match status" value="1"/>
</dbReference>
<comment type="subcellular location">
    <subcellularLocation>
        <location evidence="1">Membrane</location>
        <topology evidence="1">Multi-pass membrane protein</topology>
    </subcellularLocation>
</comment>
<evidence type="ECO:0000259" key="6">
    <source>
        <dbReference type="PROSITE" id="PS50801"/>
    </source>
</evidence>
<feature type="transmembrane region" description="Helical" evidence="5">
    <location>
        <begin position="232"/>
        <end position="258"/>
    </location>
</feature>
<dbReference type="Pfam" id="PF00916">
    <property type="entry name" value="Sulfate_transp"/>
    <property type="match status" value="1"/>
</dbReference>
<dbReference type="GO" id="GO:0055085">
    <property type="term" value="P:transmembrane transport"/>
    <property type="evidence" value="ECO:0007669"/>
    <property type="project" value="InterPro"/>
</dbReference>
<dbReference type="CDD" id="cd07042">
    <property type="entry name" value="STAS_SulP_like_sulfate_transporter"/>
    <property type="match status" value="1"/>
</dbReference>
<sequence length="596" mass="65119">MLCPLYSLQRGGMKRIYAALELVFWRFFMMLWPWMRWPKATAASLRGDFWAGLTGATLVLPQGIAFALIAGVPPRFGLYSAMIAAVIAALFGSSWHLVSGPTVALSVVLPTVLVPYAVVGSPDYIALSLLLMFLVGAIQLAFSVFRLGGLVNFISPTVVTGFTAGAGILIIFSQLPDFFGVQLPRGLPLLDRAVALAEALMWTHWPTLAIATTTLAVAVITRRLRRRWPYMLIGMLAGSLLSLVMDGAAHNVAMLGALDLQAPLLELPPLHWQTLRQLLPAAVAVALLGLINAVSIARAIAARSGQRIDGNQEFFGQGLGNLIGSCCSCYVISGSFNRSGVNYDSGAQTPLAQVITAVLVAAALIAAPGLTRHLPLPAMAGVIMLAAWNLFDIPRFKLTLRTSRNETAILLATFLSTLLFSLDFAIYVGVILSLVLYLQKIAHPMLSGVDFEPLHRKARETYPACTPPLRVVRLDGSIFFGSVEHVRSRLAELAGEHEGRSLIILAEGLNRLDIAGLELLLDERKSLQQNGGDLYIIGMKPYLRRKLQHSPYWDMLGGETHLFESTYVACREICIALGIRNYRAYMKYLFRDYNKL</sequence>
<reference evidence="8" key="1">
    <citation type="submission" date="2016-04" db="EMBL/GenBank/DDBJ databases">
        <authorList>
            <person name="Tagini F."/>
        </authorList>
    </citation>
    <scope>NUCLEOTIDE SEQUENCE [LARGE SCALE GENOMIC DNA]</scope>
    <source>
        <strain evidence="8">CHUV0807</strain>
    </source>
</reference>
<name>A0A1C3H3D5_9GAMM</name>
<dbReference type="EMBL" id="FKLO01000037">
    <property type="protein sequence ID" value="SAM61547.1"/>
    <property type="molecule type" value="Genomic_DNA"/>
</dbReference>
<evidence type="ECO:0000256" key="3">
    <source>
        <dbReference type="ARBA" id="ARBA00022989"/>
    </source>
</evidence>
<feature type="domain" description="STAS" evidence="6">
    <location>
        <begin position="471"/>
        <end position="573"/>
    </location>
</feature>
<dbReference type="InterPro" id="IPR001902">
    <property type="entry name" value="SLC26A/SulP_fam"/>
</dbReference>
<accession>A0A1C3H3D5</accession>
<dbReference type="Gene3D" id="3.30.750.24">
    <property type="entry name" value="STAS domain"/>
    <property type="match status" value="1"/>
</dbReference>
<organism evidence="7 8">
    <name type="scientific">Cardiobacterium hominis</name>
    <dbReference type="NCBI Taxonomy" id="2718"/>
    <lineage>
        <taxon>Bacteria</taxon>
        <taxon>Pseudomonadati</taxon>
        <taxon>Pseudomonadota</taxon>
        <taxon>Gammaproteobacteria</taxon>
        <taxon>Cardiobacteriales</taxon>
        <taxon>Cardiobacteriaceae</taxon>
        <taxon>Cardiobacterium</taxon>
    </lineage>
</organism>
<feature type="transmembrane region" description="Helical" evidence="5">
    <location>
        <begin position="16"/>
        <end position="37"/>
    </location>
</feature>
<dbReference type="PANTHER" id="PTHR11814">
    <property type="entry name" value="SULFATE TRANSPORTER"/>
    <property type="match status" value="1"/>
</dbReference>
<evidence type="ECO:0000256" key="2">
    <source>
        <dbReference type="ARBA" id="ARBA00022692"/>
    </source>
</evidence>
<feature type="transmembrane region" description="Helical" evidence="5">
    <location>
        <begin position="278"/>
        <end position="302"/>
    </location>
</feature>
<evidence type="ECO:0000256" key="4">
    <source>
        <dbReference type="ARBA" id="ARBA00023136"/>
    </source>
</evidence>
<dbReference type="InterPro" id="IPR002645">
    <property type="entry name" value="STAS_dom"/>
</dbReference>
<keyword evidence="4 5" id="KW-0472">Membrane</keyword>
<dbReference type="PROSITE" id="PS50801">
    <property type="entry name" value="STAS"/>
    <property type="match status" value="1"/>
</dbReference>
<dbReference type="AlphaFoldDB" id="A0A1C3H3D5"/>
<gene>
    <name evidence="7" type="ORF">CHUV0807_0909</name>
</gene>
<feature type="transmembrane region" description="Helical" evidence="5">
    <location>
        <begin position="314"/>
        <end position="336"/>
    </location>
</feature>
<feature type="transmembrane region" description="Helical" evidence="5">
    <location>
        <begin position="411"/>
        <end position="438"/>
    </location>
</feature>
<evidence type="ECO:0000313" key="8">
    <source>
        <dbReference type="Proteomes" id="UP000190837"/>
    </source>
</evidence>
<proteinExistence type="predicted"/>
<keyword evidence="3 5" id="KW-1133">Transmembrane helix</keyword>
<feature type="transmembrane region" description="Helical" evidence="5">
    <location>
        <begin position="125"/>
        <end position="145"/>
    </location>
</feature>
<feature type="transmembrane region" description="Helical" evidence="5">
    <location>
        <begin position="199"/>
        <end position="220"/>
    </location>
</feature>
<evidence type="ECO:0000256" key="5">
    <source>
        <dbReference type="SAM" id="Phobius"/>
    </source>
</evidence>
<dbReference type="Proteomes" id="UP000190837">
    <property type="component" value="Unassembled WGS sequence"/>
</dbReference>
<feature type="transmembrane region" description="Helical" evidence="5">
    <location>
        <begin position="102"/>
        <end position="119"/>
    </location>
</feature>
<dbReference type="SUPFAM" id="SSF52091">
    <property type="entry name" value="SpoIIaa-like"/>
    <property type="match status" value="1"/>
</dbReference>
<dbReference type="InterPro" id="IPR011547">
    <property type="entry name" value="SLC26A/SulP_dom"/>
</dbReference>
<keyword evidence="2 5" id="KW-0812">Transmembrane</keyword>
<protein>
    <submittedName>
        <fullName evidence="7">Sulfate permease</fullName>
    </submittedName>
</protein>
<feature type="transmembrane region" description="Helical" evidence="5">
    <location>
        <begin position="76"/>
        <end position="95"/>
    </location>
</feature>
<evidence type="ECO:0000313" key="7">
    <source>
        <dbReference type="EMBL" id="SAM61547.1"/>
    </source>
</evidence>
<feature type="transmembrane region" description="Helical" evidence="5">
    <location>
        <begin position="157"/>
        <end position="179"/>
    </location>
</feature>
<feature type="transmembrane region" description="Helical" evidence="5">
    <location>
        <begin position="348"/>
        <end position="367"/>
    </location>
</feature>
<dbReference type="InterPro" id="IPR036513">
    <property type="entry name" value="STAS_dom_sf"/>
</dbReference>